<feature type="domain" description="Epoxide hydrolase N-terminal" evidence="4">
    <location>
        <begin position="1"/>
        <end position="106"/>
    </location>
</feature>
<dbReference type="OrthoDB" id="4654311at2"/>
<dbReference type="PANTHER" id="PTHR21661:SF35">
    <property type="entry name" value="EPOXIDE HYDROLASE"/>
    <property type="match status" value="1"/>
</dbReference>
<dbReference type="InterPro" id="IPR029058">
    <property type="entry name" value="AB_hydrolase_fold"/>
</dbReference>
<dbReference type="InterPro" id="IPR010497">
    <property type="entry name" value="Epoxide_hydro_N"/>
</dbReference>
<reference evidence="5 6" key="1">
    <citation type="submission" date="2018-11" db="EMBL/GenBank/DDBJ databases">
        <title>Sequencing the genomes of 1000 actinobacteria strains.</title>
        <authorList>
            <person name="Klenk H.-P."/>
        </authorList>
    </citation>
    <scope>NUCLEOTIDE SEQUENCE [LARGE SCALE GENOMIC DNA]</scope>
    <source>
        <strain evidence="5 6">DSM 44231</strain>
    </source>
</reference>
<evidence type="ECO:0000256" key="2">
    <source>
        <dbReference type="ARBA" id="ARBA00022797"/>
    </source>
</evidence>
<keyword evidence="2" id="KW-0058">Aromatic hydrocarbons catabolism</keyword>
<evidence type="ECO:0000256" key="1">
    <source>
        <dbReference type="ARBA" id="ARBA00010088"/>
    </source>
</evidence>
<sequence>MQPFRIEIPQADLDDLDRRLEHTRWPDEGPTDGWARGVPLSYVKELAEYWRTGFDWRAMEARLNELDQFTTEVDGAKVHFVHVRSSEPDATPLLITCGWPSSFVEYLDVIGPLTDPRAHGGDPADAFHVVIPAIPGFGFSGPTREARWDHFRVAQAWKELMARLGYERYVAQGGDWGFMVSLELAAADPEHVAGVHLNSLVTFPPQDPEELADLSEEDTRRLGKLAHFDQELSAHVKLLATRPQTVSYALTDSPVGQLAFIMEKYKEWTDSRSVPEEAIDRDLMLANVAIYWLTGTAASSARLFYESLDRTDRNIASRYGGPWELTTPVGVAVFQHDAAIPLRRFADRVLSTIRHWSEFEHGGHFPAMEQPELFVADIRSFVRSLNAVPS</sequence>
<dbReference type="GO" id="GO:0004301">
    <property type="term" value="F:epoxide hydrolase activity"/>
    <property type="evidence" value="ECO:0007669"/>
    <property type="project" value="TreeGrafter"/>
</dbReference>
<comment type="caution">
    <text evidence="5">The sequence shown here is derived from an EMBL/GenBank/DDBJ whole genome shotgun (WGS) entry which is preliminary data.</text>
</comment>
<dbReference type="Proteomes" id="UP000268727">
    <property type="component" value="Unassembled WGS sequence"/>
</dbReference>
<evidence type="ECO:0000313" key="5">
    <source>
        <dbReference type="EMBL" id="ROP34968.1"/>
    </source>
</evidence>
<proteinExistence type="inferred from homology"/>
<dbReference type="RefSeq" id="WP_123747652.1">
    <property type="nucleotide sequence ID" value="NZ_RJKM01000001.1"/>
</dbReference>
<dbReference type="GO" id="GO:0097176">
    <property type="term" value="P:epoxide metabolic process"/>
    <property type="evidence" value="ECO:0007669"/>
    <property type="project" value="TreeGrafter"/>
</dbReference>
<organism evidence="5 6">
    <name type="scientific">Saccharothrix texasensis</name>
    <dbReference type="NCBI Taxonomy" id="103734"/>
    <lineage>
        <taxon>Bacteria</taxon>
        <taxon>Bacillati</taxon>
        <taxon>Actinomycetota</taxon>
        <taxon>Actinomycetes</taxon>
        <taxon>Pseudonocardiales</taxon>
        <taxon>Pseudonocardiaceae</taxon>
        <taxon>Saccharothrix</taxon>
    </lineage>
</organism>
<keyword evidence="6" id="KW-1185">Reference proteome</keyword>
<dbReference type="AlphaFoldDB" id="A0A3N1GXI9"/>
<gene>
    <name evidence="5" type="ORF">EDD40_0181</name>
</gene>
<name>A0A3N1GXI9_9PSEU</name>
<evidence type="ECO:0000313" key="6">
    <source>
        <dbReference type="Proteomes" id="UP000268727"/>
    </source>
</evidence>
<dbReference type="InterPro" id="IPR000639">
    <property type="entry name" value="Epox_hydrolase-like"/>
</dbReference>
<dbReference type="Gene3D" id="3.40.50.1820">
    <property type="entry name" value="alpha/beta hydrolase"/>
    <property type="match status" value="1"/>
</dbReference>
<dbReference type="SUPFAM" id="SSF53474">
    <property type="entry name" value="alpha/beta-Hydrolases"/>
    <property type="match status" value="1"/>
</dbReference>
<dbReference type="EMBL" id="RJKM01000001">
    <property type="protein sequence ID" value="ROP34968.1"/>
    <property type="molecule type" value="Genomic_DNA"/>
</dbReference>
<dbReference type="PIRSF" id="PIRSF001112">
    <property type="entry name" value="Epoxide_hydrolase"/>
    <property type="match status" value="1"/>
</dbReference>
<dbReference type="Pfam" id="PF06441">
    <property type="entry name" value="EHN"/>
    <property type="match status" value="1"/>
</dbReference>
<evidence type="ECO:0000256" key="3">
    <source>
        <dbReference type="ARBA" id="ARBA00022801"/>
    </source>
</evidence>
<keyword evidence="3 5" id="KW-0378">Hydrolase</keyword>
<protein>
    <submittedName>
        <fullName evidence="5">Microsomal epoxide hydrolase</fullName>
    </submittedName>
</protein>
<dbReference type="PRINTS" id="PR00412">
    <property type="entry name" value="EPOXHYDRLASE"/>
</dbReference>
<dbReference type="InterPro" id="IPR016292">
    <property type="entry name" value="Epoxide_hydrolase"/>
</dbReference>
<dbReference type="PANTHER" id="PTHR21661">
    <property type="entry name" value="EPOXIDE HYDROLASE 1-RELATED"/>
    <property type="match status" value="1"/>
</dbReference>
<evidence type="ECO:0000259" key="4">
    <source>
        <dbReference type="Pfam" id="PF06441"/>
    </source>
</evidence>
<comment type="similarity">
    <text evidence="1">Belongs to the peptidase S33 family.</text>
</comment>
<accession>A0A3N1GXI9</accession>